<dbReference type="PANTHER" id="PTHR30446:SF0">
    <property type="entry name" value="RECOMBINATION PROTEIN RECR"/>
    <property type="match status" value="1"/>
</dbReference>
<sequence>MPPPDVVLPECVTSAVSESSLLPELIDALRCLPGVGPKSAQRMAFYLLERDRDAGRHLASMMAAAMDRIGRCQSCRTLTEAQLCGICANPKRDQSLVCVVEGPSDVAAIEQATEFSGGYFVLGGRLSPLDGIGPEELELGLLQQRLAAGGVRELILAISPTIEGSATSHYIAEMAAAVKVPVTRIAHGVPLGGELEYVDGGTLAHAFCGRQPV</sequence>
<dbReference type="SUPFAM" id="SSF111304">
    <property type="entry name" value="Recombination protein RecR"/>
    <property type="match status" value="1"/>
</dbReference>
<keyword evidence="1 7" id="KW-0479">Metal-binding</keyword>
<dbReference type="HAMAP" id="MF_00017">
    <property type="entry name" value="RecR"/>
    <property type="match status" value="1"/>
</dbReference>
<dbReference type="InterPro" id="IPR006171">
    <property type="entry name" value="TOPRIM_dom"/>
</dbReference>
<dbReference type="Gene3D" id="1.10.8.420">
    <property type="entry name" value="RecR Domain 1"/>
    <property type="match status" value="1"/>
</dbReference>
<evidence type="ECO:0000259" key="8">
    <source>
        <dbReference type="PROSITE" id="PS50880"/>
    </source>
</evidence>
<dbReference type="Proteomes" id="UP000002964">
    <property type="component" value="Unassembled WGS sequence"/>
</dbReference>
<dbReference type="PROSITE" id="PS01300">
    <property type="entry name" value="RECR"/>
    <property type="match status" value="1"/>
</dbReference>
<protein>
    <recommendedName>
        <fullName evidence="7">Recombination protein RecR</fullName>
    </recommendedName>
</protein>
<dbReference type="Gene3D" id="6.10.250.240">
    <property type="match status" value="1"/>
</dbReference>
<evidence type="ECO:0000256" key="4">
    <source>
        <dbReference type="ARBA" id="ARBA00022833"/>
    </source>
</evidence>
<dbReference type="GO" id="GO:0003677">
    <property type="term" value="F:DNA binding"/>
    <property type="evidence" value="ECO:0007669"/>
    <property type="project" value="UniProtKB-UniRule"/>
</dbReference>
<evidence type="ECO:0000256" key="6">
    <source>
        <dbReference type="ARBA" id="ARBA00023204"/>
    </source>
</evidence>
<name>H8Z4E6_9GAMM</name>
<dbReference type="GO" id="GO:0008270">
    <property type="term" value="F:zinc ion binding"/>
    <property type="evidence" value="ECO:0007669"/>
    <property type="project" value="UniProtKB-KW"/>
</dbReference>
<feature type="zinc finger region" description="C4-type" evidence="7">
    <location>
        <begin position="72"/>
        <end position="87"/>
    </location>
</feature>
<dbReference type="CDD" id="cd01025">
    <property type="entry name" value="TOPRIM_recR"/>
    <property type="match status" value="1"/>
</dbReference>
<evidence type="ECO:0000256" key="5">
    <source>
        <dbReference type="ARBA" id="ARBA00023172"/>
    </source>
</evidence>
<dbReference type="AlphaFoldDB" id="H8Z4E6"/>
<dbReference type="NCBIfam" id="TIGR00615">
    <property type="entry name" value="recR"/>
    <property type="match status" value="1"/>
</dbReference>
<keyword evidence="2 7" id="KW-0227">DNA damage</keyword>
<dbReference type="SMART" id="SM00493">
    <property type="entry name" value="TOPRIM"/>
    <property type="match status" value="1"/>
</dbReference>
<dbReference type="InterPro" id="IPR034137">
    <property type="entry name" value="TOPRIM_RecR"/>
</dbReference>
<dbReference type="GO" id="GO:0006281">
    <property type="term" value="P:DNA repair"/>
    <property type="evidence" value="ECO:0007669"/>
    <property type="project" value="UniProtKB-UniRule"/>
</dbReference>
<dbReference type="InterPro" id="IPR000093">
    <property type="entry name" value="DNA_Rcmb_RecR"/>
</dbReference>
<dbReference type="eggNOG" id="COG0353">
    <property type="taxonomic scope" value="Bacteria"/>
</dbReference>
<evidence type="ECO:0000256" key="7">
    <source>
        <dbReference type="HAMAP-Rule" id="MF_00017"/>
    </source>
</evidence>
<keyword evidence="10" id="KW-1185">Reference proteome</keyword>
<evidence type="ECO:0000256" key="3">
    <source>
        <dbReference type="ARBA" id="ARBA00022771"/>
    </source>
</evidence>
<dbReference type="Pfam" id="PF21175">
    <property type="entry name" value="RecR_C"/>
    <property type="match status" value="1"/>
</dbReference>
<dbReference type="RefSeq" id="WP_009150606.1">
    <property type="nucleotide sequence ID" value="NZ_CP121471.1"/>
</dbReference>
<comment type="function">
    <text evidence="7">May play a role in DNA repair. It seems to be involved in an RecBC-independent recombinational process of DNA repair. It may act with RecF and RecO.</text>
</comment>
<accession>H8Z4E6</accession>
<dbReference type="HOGENOM" id="CLU_060739_1_2_6"/>
<dbReference type="Gene3D" id="3.40.1360.10">
    <property type="match status" value="1"/>
</dbReference>
<dbReference type="Pfam" id="PF21176">
    <property type="entry name" value="RecR_HhH"/>
    <property type="match status" value="1"/>
</dbReference>
<keyword evidence="6 7" id="KW-0234">DNA repair</keyword>
<dbReference type="EMBL" id="JH603170">
    <property type="protein sequence ID" value="EIC20203.1"/>
    <property type="molecule type" value="Genomic_DNA"/>
</dbReference>
<dbReference type="PANTHER" id="PTHR30446">
    <property type="entry name" value="RECOMBINATION PROTEIN RECR"/>
    <property type="match status" value="1"/>
</dbReference>
<dbReference type="Pfam" id="PF02132">
    <property type="entry name" value="RecR_ZnF"/>
    <property type="match status" value="1"/>
</dbReference>
<dbReference type="Pfam" id="PF13662">
    <property type="entry name" value="Toprim_4"/>
    <property type="match status" value="1"/>
</dbReference>
<proteinExistence type="inferred from homology"/>
<dbReference type="PROSITE" id="PS50880">
    <property type="entry name" value="TOPRIM"/>
    <property type="match status" value="1"/>
</dbReference>
<dbReference type="STRING" id="631362.Thi970DRAFT_03826"/>
<evidence type="ECO:0000313" key="10">
    <source>
        <dbReference type="Proteomes" id="UP000002964"/>
    </source>
</evidence>
<evidence type="ECO:0000256" key="1">
    <source>
        <dbReference type="ARBA" id="ARBA00022723"/>
    </source>
</evidence>
<dbReference type="GO" id="GO:0006310">
    <property type="term" value="P:DNA recombination"/>
    <property type="evidence" value="ECO:0007669"/>
    <property type="project" value="UniProtKB-UniRule"/>
</dbReference>
<keyword evidence="3 7" id="KW-0863">Zinc-finger</keyword>
<evidence type="ECO:0000256" key="2">
    <source>
        <dbReference type="ARBA" id="ARBA00022763"/>
    </source>
</evidence>
<gene>
    <name evidence="7" type="primary">recR</name>
    <name evidence="9" type="ORF">Thi970DRAFT_03826</name>
</gene>
<reference evidence="9 10" key="2">
    <citation type="submission" date="2011-11" db="EMBL/GenBank/DDBJ databases">
        <authorList>
            <consortium name="US DOE Joint Genome Institute"/>
            <person name="Lucas S."/>
            <person name="Han J."/>
            <person name="Lapidus A."/>
            <person name="Cheng J.-F."/>
            <person name="Goodwin L."/>
            <person name="Pitluck S."/>
            <person name="Peters L."/>
            <person name="Ovchinnikova G."/>
            <person name="Zhang X."/>
            <person name="Detter J.C."/>
            <person name="Han C."/>
            <person name="Tapia R."/>
            <person name="Land M."/>
            <person name="Hauser L."/>
            <person name="Kyrpides N."/>
            <person name="Ivanova N."/>
            <person name="Pagani I."/>
            <person name="Vogl K."/>
            <person name="Liu Z."/>
            <person name="Overmann J."/>
            <person name="Frigaard N.-U."/>
            <person name="Bryant D."/>
            <person name="Woyke T."/>
        </authorList>
    </citation>
    <scope>NUCLEOTIDE SEQUENCE [LARGE SCALE GENOMIC DNA]</scope>
    <source>
        <strain evidence="9 10">970</strain>
    </source>
</reference>
<organism evidence="9 10">
    <name type="scientific">Thiorhodovibrio frisius</name>
    <dbReference type="NCBI Taxonomy" id="631362"/>
    <lineage>
        <taxon>Bacteria</taxon>
        <taxon>Pseudomonadati</taxon>
        <taxon>Pseudomonadota</taxon>
        <taxon>Gammaproteobacteria</taxon>
        <taxon>Chromatiales</taxon>
        <taxon>Chromatiaceae</taxon>
        <taxon>Thiorhodovibrio</taxon>
    </lineage>
</organism>
<comment type="similarity">
    <text evidence="7">Belongs to the RecR family.</text>
</comment>
<reference evidence="10" key="1">
    <citation type="submission" date="2011-06" db="EMBL/GenBank/DDBJ databases">
        <authorList>
            <consortium name="US DOE Joint Genome Institute (JGI-PGF)"/>
            <person name="Lucas S."/>
            <person name="Han J."/>
            <person name="Lapidus A."/>
            <person name="Cheng J.-F."/>
            <person name="Goodwin L."/>
            <person name="Pitluck S."/>
            <person name="Peters L."/>
            <person name="Land M.L."/>
            <person name="Hauser L."/>
            <person name="Vogl K."/>
            <person name="Liu Z."/>
            <person name="Overmann J."/>
            <person name="Frigaard N.-U."/>
            <person name="Bryant D.A."/>
            <person name="Woyke T.J."/>
        </authorList>
    </citation>
    <scope>NUCLEOTIDE SEQUENCE [LARGE SCALE GENOMIC DNA]</scope>
    <source>
        <strain evidence="10">970</strain>
    </source>
</reference>
<dbReference type="InterPro" id="IPR023627">
    <property type="entry name" value="Rcmb_RecR"/>
</dbReference>
<keyword evidence="5 7" id="KW-0233">DNA recombination</keyword>
<keyword evidence="4 7" id="KW-0862">Zinc</keyword>
<dbReference type="InterPro" id="IPR015967">
    <property type="entry name" value="Rcmb_RecR_Znf"/>
</dbReference>
<evidence type="ECO:0000313" key="9">
    <source>
        <dbReference type="EMBL" id="EIC20203.1"/>
    </source>
</evidence>
<feature type="domain" description="Toprim" evidence="8">
    <location>
        <begin position="95"/>
        <end position="190"/>
    </location>
</feature>